<feature type="domain" description="Deacetylase sirtuin-type" evidence="5">
    <location>
        <begin position="1"/>
        <end position="237"/>
    </location>
</feature>
<sequence>MAGLPKNIVILTGAGISAESGIDTFRDEGGIWDNHRIEDVCTPEAFKRNPELVQDFYNMRRATLQTPEIKPNAAHLAITELQKEHSGTVTVITQNIDNLHERAGSTDVIHMHGELLKARCSKTGRSYDWTENIEKDDICPCCHTKNTLRPHIVWFGEMPLMMDEIYKAIENVDLFVAIGTSGSVYPAASFVTEANARDADTLEINLQPGLNQSLFKRAMYGLASKKVPEWVESLLVNSVSRRYPGLTKKKFD</sequence>
<dbReference type="GO" id="GO:0005737">
    <property type="term" value="C:cytoplasm"/>
    <property type="evidence" value="ECO:0007669"/>
    <property type="project" value="UniProtKB-SubCell"/>
</dbReference>
<dbReference type="CDD" id="cd01412">
    <property type="entry name" value="SIRT5_Af1_CobB"/>
    <property type="match status" value="1"/>
</dbReference>
<keyword evidence="7" id="KW-1185">Reference proteome</keyword>
<feature type="binding site" evidence="3">
    <location>
        <position position="120"/>
    </location>
    <ligand>
        <name>Zn(2+)</name>
        <dbReference type="ChEBI" id="CHEBI:29105"/>
    </ligand>
</feature>
<comment type="similarity">
    <text evidence="3">Belongs to the sirtuin family. Class III subfamily.</text>
</comment>
<dbReference type="InterPro" id="IPR027546">
    <property type="entry name" value="Sirtuin_class_III"/>
</dbReference>
<dbReference type="EC" id="2.3.1.286" evidence="3"/>
<evidence type="ECO:0000313" key="6">
    <source>
        <dbReference type="EMBL" id="QQP86703.1"/>
    </source>
</evidence>
<dbReference type="InterPro" id="IPR029035">
    <property type="entry name" value="DHS-like_NAD/FAD-binding_dom"/>
</dbReference>
<dbReference type="InterPro" id="IPR003000">
    <property type="entry name" value="Sirtuin"/>
</dbReference>
<name>A0A974RXX7_9GAMM</name>
<comment type="function">
    <text evidence="3">NAD-dependent lysine deacetylase and desuccinylase that specifically removes acetyl and succinyl groups on target proteins. Modulates the activities of several proteins which are inactive in their acylated form.</text>
</comment>
<keyword evidence="2 3" id="KW-0520">NAD</keyword>
<comment type="domain">
    <text evidence="3">2 residues (Tyr-57 and Arg-60) present in a large hydrophobic pocket are probably involved in substrate specificity. They are important for desuccinylation activity, but dispensable for deacetylation activity.</text>
</comment>
<organism evidence="6 7">
    <name type="scientific">Entomomonas asaccharolytica</name>
    <dbReference type="NCBI Taxonomy" id="2785331"/>
    <lineage>
        <taxon>Bacteria</taxon>
        <taxon>Pseudomonadati</taxon>
        <taxon>Pseudomonadota</taxon>
        <taxon>Gammaproteobacteria</taxon>
        <taxon>Pseudomonadales</taxon>
        <taxon>Pseudomonadaceae</taxon>
        <taxon>Entomomonas</taxon>
    </lineage>
</organism>
<comment type="catalytic activity">
    <reaction evidence="3">
        <text>N(6)-succinyl-L-lysyl-[protein] + NAD(+) + H2O = 2''-O-succinyl-ADP-D-ribose + nicotinamide + L-lysyl-[protein]</text>
        <dbReference type="Rhea" id="RHEA:47668"/>
        <dbReference type="Rhea" id="RHEA-COMP:9752"/>
        <dbReference type="Rhea" id="RHEA-COMP:11877"/>
        <dbReference type="ChEBI" id="CHEBI:15377"/>
        <dbReference type="ChEBI" id="CHEBI:17154"/>
        <dbReference type="ChEBI" id="CHEBI:29969"/>
        <dbReference type="ChEBI" id="CHEBI:57540"/>
        <dbReference type="ChEBI" id="CHEBI:87830"/>
        <dbReference type="ChEBI" id="CHEBI:87832"/>
    </reaction>
</comment>
<feature type="binding site" evidence="3">
    <location>
        <begin position="205"/>
        <end position="207"/>
    </location>
    <ligand>
        <name>NAD(+)</name>
        <dbReference type="ChEBI" id="CHEBI:57540"/>
    </ligand>
</feature>
<keyword evidence="3" id="KW-0963">Cytoplasm</keyword>
<dbReference type="PROSITE" id="PS50305">
    <property type="entry name" value="SIRTUIN"/>
    <property type="match status" value="1"/>
</dbReference>
<dbReference type="RefSeq" id="WP_201095045.1">
    <property type="nucleotide sequence ID" value="NZ_CP067393.1"/>
</dbReference>
<dbReference type="KEGG" id="eaz:JHT90_05550"/>
<gene>
    <name evidence="3 6" type="primary">cobB</name>
    <name evidence="6" type="ORF">JHT90_05550</name>
</gene>
<dbReference type="InterPro" id="IPR026591">
    <property type="entry name" value="Sirtuin_cat_small_dom_sf"/>
</dbReference>
<feature type="binding site" evidence="3">
    <location>
        <position position="139"/>
    </location>
    <ligand>
        <name>Zn(2+)</name>
        <dbReference type="ChEBI" id="CHEBI:29105"/>
    </ligand>
</feature>
<dbReference type="Gene3D" id="3.30.1600.10">
    <property type="entry name" value="SIR2/SIRT2 'Small Domain"/>
    <property type="match status" value="1"/>
</dbReference>
<evidence type="ECO:0000256" key="3">
    <source>
        <dbReference type="HAMAP-Rule" id="MF_01121"/>
    </source>
</evidence>
<feature type="active site" description="Proton acceptor" evidence="3">
    <location>
        <position position="112"/>
    </location>
</feature>
<dbReference type="Proteomes" id="UP000595278">
    <property type="component" value="Chromosome"/>
</dbReference>
<keyword evidence="1" id="KW-0808">Transferase</keyword>
<dbReference type="EMBL" id="CP067393">
    <property type="protein sequence ID" value="QQP86703.1"/>
    <property type="molecule type" value="Genomic_DNA"/>
</dbReference>
<comment type="caution">
    <text evidence="3 4">Lacks conserved residue(s) required for the propagation of feature annotation.</text>
</comment>
<comment type="subcellular location">
    <subcellularLocation>
        <location evidence="3">Cytoplasm</location>
    </subcellularLocation>
</comment>
<evidence type="ECO:0000256" key="2">
    <source>
        <dbReference type="ARBA" id="ARBA00023027"/>
    </source>
</evidence>
<keyword evidence="3" id="KW-0862">Zinc</keyword>
<dbReference type="PANTHER" id="PTHR11085">
    <property type="entry name" value="NAD-DEPENDENT PROTEIN DEACYLASE SIRTUIN-5, MITOCHONDRIAL-RELATED"/>
    <property type="match status" value="1"/>
</dbReference>
<dbReference type="InterPro" id="IPR050134">
    <property type="entry name" value="NAD-dep_sirtuin_deacylases"/>
</dbReference>
<dbReference type="HAMAP" id="MF_01121">
    <property type="entry name" value="Sirtuin_ClassIII"/>
    <property type="match status" value="1"/>
</dbReference>
<keyword evidence="3" id="KW-0479">Metal-binding</keyword>
<dbReference type="GO" id="GO:0017136">
    <property type="term" value="F:histone deacetylase activity, NAD-dependent"/>
    <property type="evidence" value="ECO:0007669"/>
    <property type="project" value="TreeGrafter"/>
</dbReference>
<comment type="cofactor">
    <cofactor evidence="3">
        <name>Zn(2+)</name>
        <dbReference type="ChEBI" id="CHEBI:29105"/>
    </cofactor>
    <text evidence="3">Binds 1 zinc ion per subunit.</text>
</comment>
<dbReference type="GO" id="GO:0070403">
    <property type="term" value="F:NAD+ binding"/>
    <property type="evidence" value="ECO:0007669"/>
    <property type="project" value="UniProtKB-UniRule"/>
</dbReference>
<proteinExistence type="inferred from homology"/>
<reference evidence="6 7" key="1">
    <citation type="submission" date="2021-01" db="EMBL/GenBank/DDBJ databases">
        <title>Entomomonas sp. F2A isolated from a house cricket (Acheta domesticus).</title>
        <authorList>
            <person name="Spergser J."/>
            <person name="Busse H.-J."/>
        </authorList>
    </citation>
    <scope>NUCLEOTIDE SEQUENCE [LARGE SCALE GENOMIC DNA]</scope>
    <source>
        <strain evidence="6 7">F2A</strain>
    </source>
</reference>
<feature type="binding site" evidence="3">
    <location>
        <begin position="13"/>
        <end position="32"/>
    </location>
    <ligand>
        <name>NAD(+)</name>
        <dbReference type="ChEBI" id="CHEBI:57540"/>
    </ligand>
</feature>
<protein>
    <recommendedName>
        <fullName evidence="3">NAD-dependent protein deacylase</fullName>
        <ecNumber evidence="3">2.3.1.286</ecNumber>
    </recommendedName>
    <alternativeName>
        <fullName evidence="3">Regulatory protein SIR2 homolog</fullName>
    </alternativeName>
</protein>
<dbReference type="Pfam" id="PF02146">
    <property type="entry name" value="SIR2"/>
    <property type="match status" value="1"/>
</dbReference>
<feature type="binding site" evidence="3">
    <location>
        <begin position="94"/>
        <end position="97"/>
    </location>
    <ligand>
        <name>NAD(+)</name>
        <dbReference type="ChEBI" id="CHEBI:57540"/>
    </ligand>
</feature>
<dbReference type="AlphaFoldDB" id="A0A974RXX7"/>
<dbReference type="GO" id="GO:0036054">
    <property type="term" value="F:protein-malonyllysine demalonylase activity"/>
    <property type="evidence" value="ECO:0007669"/>
    <property type="project" value="InterPro"/>
</dbReference>
<dbReference type="SUPFAM" id="SSF52467">
    <property type="entry name" value="DHS-like NAD/FAD-binding domain"/>
    <property type="match status" value="1"/>
</dbReference>
<dbReference type="NCBIfam" id="NF001755">
    <property type="entry name" value="PRK00481.1-5"/>
    <property type="match status" value="1"/>
</dbReference>
<evidence type="ECO:0000313" key="7">
    <source>
        <dbReference type="Proteomes" id="UP000595278"/>
    </source>
</evidence>
<feature type="binding site" evidence="3">
    <location>
        <position position="223"/>
    </location>
    <ligand>
        <name>NAD(+)</name>
        <dbReference type="ChEBI" id="CHEBI:57540"/>
    </ligand>
</feature>
<evidence type="ECO:0000256" key="1">
    <source>
        <dbReference type="ARBA" id="ARBA00022679"/>
    </source>
</evidence>
<dbReference type="GO" id="GO:0008270">
    <property type="term" value="F:zinc ion binding"/>
    <property type="evidence" value="ECO:0007669"/>
    <property type="project" value="UniProtKB-UniRule"/>
</dbReference>
<feature type="binding site" evidence="3">
    <location>
        <position position="60"/>
    </location>
    <ligand>
        <name>substrate</name>
    </ligand>
</feature>
<evidence type="ECO:0000256" key="4">
    <source>
        <dbReference type="PROSITE-ProRule" id="PRU00236"/>
    </source>
</evidence>
<comment type="catalytic activity">
    <reaction evidence="3">
        <text>N(6)-acetyl-L-lysyl-[protein] + NAD(+) + H2O = 2''-O-acetyl-ADP-D-ribose + nicotinamide + L-lysyl-[protein]</text>
        <dbReference type="Rhea" id="RHEA:43636"/>
        <dbReference type="Rhea" id="RHEA-COMP:9752"/>
        <dbReference type="Rhea" id="RHEA-COMP:10731"/>
        <dbReference type="ChEBI" id="CHEBI:15377"/>
        <dbReference type="ChEBI" id="CHEBI:17154"/>
        <dbReference type="ChEBI" id="CHEBI:29969"/>
        <dbReference type="ChEBI" id="CHEBI:57540"/>
        <dbReference type="ChEBI" id="CHEBI:61930"/>
        <dbReference type="ChEBI" id="CHEBI:83767"/>
        <dbReference type="EC" id="2.3.1.286"/>
    </reaction>
</comment>
<feature type="binding site" evidence="3">
    <location>
        <begin position="179"/>
        <end position="181"/>
    </location>
    <ligand>
        <name>NAD(+)</name>
        <dbReference type="ChEBI" id="CHEBI:57540"/>
    </ligand>
</feature>
<dbReference type="Gene3D" id="3.40.50.1220">
    <property type="entry name" value="TPP-binding domain"/>
    <property type="match status" value="1"/>
</dbReference>
<accession>A0A974RXX7</accession>
<feature type="binding site" evidence="3">
    <location>
        <position position="57"/>
    </location>
    <ligand>
        <name>substrate</name>
    </ligand>
</feature>
<evidence type="ECO:0000259" key="5">
    <source>
        <dbReference type="PROSITE" id="PS50305"/>
    </source>
</evidence>
<dbReference type="InterPro" id="IPR026590">
    <property type="entry name" value="Ssirtuin_cat_dom"/>
</dbReference>
<dbReference type="GO" id="GO:0036055">
    <property type="term" value="F:protein-succinyllysine desuccinylase activity"/>
    <property type="evidence" value="ECO:0007669"/>
    <property type="project" value="UniProtKB-UniRule"/>
</dbReference>
<dbReference type="PANTHER" id="PTHR11085:SF4">
    <property type="entry name" value="NAD-DEPENDENT PROTEIN DEACYLASE"/>
    <property type="match status" value="1"/>
</dbReference>